<sequence length="317" mass="32998">MRSWCAACALVIVLGSAVRARAWMLSVEGCDDTAVRDGIALELGATLDDDPFHRIEIACRDASDARVVVTATELDLVLEHRVALATIPPHLHARTLALVVGAMVESARAVEASPQRPEPPPVEPTIAAAPPPAVARMPLELAPVPVAPAPHGPSDVSLRAGGRVYPLDTATALGGVRVAVAYDWLDVELSVEATSARNILADAESVLALASIGARPLALRERVVSLSLGVHLEGGVSWTDTRPRLEGWVGRTSTNAVGGGFVRALVGLALDRWLDLRLAIDVGVDFGPVIVTSDARLLDVAGLFVGATLGVAVPGIP</sequence>
<proteinExistence type="predicted"/>
<protein>
    <submittedName>
        <fullName evidence="2">Uncharacterized protein</fullName>
    </submittedName>
</protein>
<keyword evidence="3" id="KW-1185">Reference proteome</keyword>
<dbReference type="KEGG" id="samy:DB32_006189"/>
<feature type="signal peptide" evidence="1">
    <location>
        <begin position="1"/>
        <end position="22"/>
    </location>
</feature>
<reference evidence="2 3" key="1">
    <citation type="submission" date="2015-03" db="EMBL/GenBank/DDBJ databases">
        <title>Genome assembly of Sandaracinus amylolyticus DSM 53668.</title>
        <authorList>
            <person name="Sharma G."/>
            <person name="Subramanian S."/>
        </authorList>
    </citation>
    <scope>NUCLEOTIDE SEQUENCE [LARGE SCALE GENOMIC DNA]</scope>
    <source>
        <strain evidence="2 3">DSM 53668</strain>
    </source>
</reference>
<feature type="chain" id="PRO_5002511224" evidence="1">
    <location>
        <begin position="23"/>
        <end position="317"/>
    </location>
</feature>
<accession>A0A0F6W765</accession>
<dbReference type="EMBL" id="CP011125">
    <property type="protein sequence ID" value="AKF09040.1"/>
    <property type="molecule type" value="Genomic_DNA"/>
</dbReference>
<gene>
    <name evidence="2" type="ORF">DB32_006189</name>
</gene>
<name>A0A0F6W765_9BACT</name>
<organism evidence="2 3">
    <name type="scientific">Sandaracinus amylolyticus</name>
    <dbReference type="NCBI Taxonomy" id="927083"/>
    <lineage>
        <taxon>Bacteria</taxon>
        <taxon>Pseudomonadati</taxon>
        <taxon>Myxococcota</taxon>
        <taxon>Polyangia</taxon>
        <taxon>Polyangiales</taxon>
        <taxon>Sandaracinaceae</taxon>
        <taxon>Sandaracinus</taxon>
    </lineage>
</organism>
<dbReference type="RefSeq" id="WP_053236130.1">
    <property type="nucleotide sequence ID" value="NZ_CP011125.1"/>
</dbReference>
<dbReference type="Proteomes" id="UP000034883">
    <property type="component" value="Chromosome"/>
</dbReference>
<dbReference type="AlphaFoldDB" id="A0A0F6W765"/>
<evidence type="ECO:0000313" key="2">
    <source>
        <dbReference type="EMBL" id="AKF09040.1"/>
    </source>
</evidence>
<evidence type="ECO:0000256" key="1">
    <source>
        <dbReference type="SAM" id="SignalP"/>
    </source>
</evidence>
<dbReference type="STRING" id="927083.DB32_006189"/>
<keyword evidence="1" id="KW-0732">Signal</keyword>
<evidence type="ECO:0000313" key="3">
    <source>
        <dbReference type="Proteomes" id="UP000034883"/>
    </source>
</evidence>